<dbReference type="SUPFAM" id="SSF56436">
    <property type="entry name" value="C-type lectin-like"/>
    <property type="match status" value="7"/>
</dbReference>
<protein>
    <recommendedName>
        <fullName evidence="3">C-type lectin domain-containing protein</fullName>
    </recommendedName>
</protein>
<reference evidence="4" key="1">
    <citation type="thesis" date="2020" institute="ProQuest LLC" country="789 East Eisenhower Parkway, Ann Arbor, MI, USA">
        <title>Comparative Genomics and Chromosome Evolution.</title>
        <authorList>
            <person name="Mudd A.B."/>
        </authorList>
    </citation>
    <scope>NUCLEOTIDE SEQUENCE</scope>
    <source>
        <strain evidence="4">HN-11 Male</strain>
        <tissue evidence="4">Kidney and liver</tissue>
    </source>
</reference>
<feature type="transmembrane region" description="Helical" evidence="2">
    <location>
        <begin position="961"/>
        <end position="984"/>
    </location>
</feature>
<organism evidence="4 5">
    <name type="scientific">Eleutherodactylus coqui</name>
    <name type="common">Puerto Rican coqui</name>
    <dbReference type="NCBI Taxonomy" id="57060"/>
    <lineage>
        <taxon>Eukaryota</taxon>
        <taxon>Metazoa</taxon>
        <taxon>Chordata</taxon>
        <taxon>Craniata</taxon>
        <taxon>Vertebrata</taxon>
        <taxon>Euteleostomi</taxon>
        <taxon>Amphibia</taxon>
        <taxon>Batrachia</taxon>
        <taxon>Anura</taxon>
        <taxon>Neobatrachia</taxon>
        <taxon>Hyloidea</taxon>
        <taxon>Eleutherodactylidae</taxon>
        <taxon>Eleutherodactylinae</taxon>
        <taxon>Eleutherodactylus</taxon>
        <taxon>Eleutherodactylus</taxon>
    </lineage>
</organism>
<dbReference type="PRINTS" id="PR01504">
    <property type="entry name" value="PNCREATITSAP"/>
</dbReference>
<feature type="domain" description="C-type lectin" evidence="3">
    <location>
        <begin position="112"/>
        <end position="227"/>
    </location>
</feature>
<gene>
    <name evidence="4" type="ORF">GDO78_017191</name>
</gene>
<name>A0A8J6EBA8_ELECQ</name>
<dbReference type="Gene3D" id="3.10.100.10">
    <property type="entry name" value="Mannose-Binding Protein A, subunit A"/>
    <property type="match status" value="7"/>
</dbReference>
<dbReference type="OrthoDB" id="6356110at2759"/>
<evidence type="ECO:0000313" key="4">
    <source>
        <dbReference type="EMBL" id="KAG9466118.1"/>
    </source>
</evidence>
<feature type="domain" description="C-type lectin" evidence="3">
    <location>
        <begin position="254"/>
        <end position="378"/>
    </location>
</feature>
<dbReference type="SMART" id="SM00034">
    <property type="entry name" value="CLECT"/>
    <property type="match status" value="7"/>
</dbReference>
<feature type="domain" description="C-type lectin" evidence="3">
    <location>
        <begin position="537"/>
        <end position="659"/>
    </location>
</feature>
<dbReference type="PANTHER" id="PTHR22803">
    <property type="entry name" value="MANNOSE, PHOSPHOLIPASE, LECTIN RECEPTOR RELATED"/>
    <property type="match status" value="1"/>
</dbReference>
<keyword evidence="5" id="KW-1185">Reference proteome</keyword>
<dbReference type="AlphaFoldDB" id="A0A8J6EBA8"/>
<dbReference type="FunFam" id="3.10.100.10:FF:000025">
    <property type="entry name" value="Mannose receptor C-type 1"/>
    <property type="match status" value="1"/>
</dbReference>
<dbReference type="FunFam" id="3.10.100.10:FF:000027">
    <property type="entry name" value="Mannose receptor, C type 1"/>
    <property type="match status" value="1"/>
</dbReference>
<evidence type="ECO:0000256" key="1">
    <source>
        <dbReference type="ARBA" id="ARBA00023157"/>
    </source>
</evidence>
<feature type="domain" description="C-type lectin" evidence="3">
    <location>
        <begin position="681"/>
        <end position="793"/>
    </location>
</feature>
<keyword evidence="2" id="KW-0812">Transmembrane</keyword>
<keyword evidence="2" id="KW-1133">Transmembrane helix</keyword>
<keyword evidence="2" id="KW-0472">Membrane</keyword>
<proteinExistence type="predicted"/>
<dbReference type="FunFam" id="3.10.100.10:FF:000031">
    <property type="entry name" value="macrophage mannose receptor 1"/>
    <property type="match status" value="1"/>
</dbReference>
<dbReference type="EMBL" id="WNTK01002352">
    <property type="protein sequence ID" value="KAG9466118.1"/>
    <property type="molecule type" value="Genomic_DNA"/>
</dbReference>
<feature type="domain" description="C-type lectin" evidence="3">
    <location>
        <begin position="20"/>
        <end position="87"/>
    </location>
</feature>
<evidence type="ECO:0000259" key="3">
    <source>
        <dbReference type="PROSITE" id="PS50041"/>
    </source>
</evidence>
<dbReference type="Proteomes" id="UP000770717">
    <property type="component" value="Unassembled WGS sequence"/>
</dbReference>
<feature type="domain" description="C-type lectin" evidence="3">
    <location>
        <begin position="393"/>
        <end position="509"/>
    </location>
</feature>
<dbReference type="FunFam" id="3.10.100.10:FF:000022">
    <property type="entry name" value="Mannose receptor C-type 1"/>
    <property type="match status" value="1"/>
</dbReference>
<dbReference type="InterPro" id="IPR001304">
    <property type="entry name" value="C-type_lectin-like"/>
</dbReference>
<comment type="caution">
    <text evidence="4">The sequence shown here is derived from an EMBL/GenBank/DDBJ whole genome shotgun (WGS) entry which is preliminary data.</text>
</comment>
<dbReference type="InterPro" id="IPR050111">
    <property type="entry name" value="C-type_lectin/snaclec_domain"/>
</dbReference>
<keyword evidence="1" id="KW-1015">Disulfide bond</keyword>
<sequence>MPACNPGEEAVVSPAGGDAEYVWTGLNDLKTQLFFEWSDGSPVTYTTWQRGEPSHLKSEQEDCVALSTKDGQWADMMCEKTFPYICKRKPLPNDQKEVINLNPGCDEGWRRRGYYCYLIGESPGTFAEANGTCHQNGAFLLTVDDRFEQAYITSLIGLRPEKYFWTGLSDTEEKNTFKWANRQNVLFTHWNADMPDRRQGCVAMRTGDKAGLWDVIECEEKAKYVCKKLAEGVMPPPIPTTTAEPTCPHNWTSSDHACYKFYSAENYDKKTWFEARDFCRTIGGDLVSITDKEEEEEAVLTAMRRYYEVFYKSVWTGLVRSNPDEGFMWSDGSPLSYENWYHGQPNNQMGQEFCGVLFGFRARWKDIHCDTALEWICELRKAYNFTHDGWLIYNDSQYYISKDQVPMEKAQEFCRRNSSHLVTINSESELKFLWKYTAVKTDEKGFYIGLRLGLDKEFRWVDGSPIDFVAWGIDQPDFSNNDEFCTQIVTHTGHWNDVNCGFPYAFICERTNSSINAPLVPTVPAPDGGCPSDWLLFGQKCYRIFGAEDEAVHWDNARRACQSSGGNLATISDDLVQSFFMSNLKNVTADVWIGLHNKHKENKFTWTDQSGVYYTNWAKGHPKFYWAATDCVAVQIGSILDAGTWTEQDCELDKGYICQKSKDPSLPVLPTTPPARNYYKYGDASYKFDNTKRSWDDAHQACRTDNAQLVSILDEFTTSFLKLHLVKLKEPFWIGLYSGNETENTYKWVDNWKVRYTKWAAEEPRKSTSCVYVDTDGQWKTSPCNETYSSICKQTSVVAPTDPPQTPGTCPGKPSDAWIPFRNHCYLLESSSSTGWHEASLKCLQYGDSLISIEDSTESDFLLHHTELLSSQQEEFWIGLYKNVKDEWLWLDSTPMDFVNWDNEALHGDLSSKCIRMDAKKGTWKELWCTRQRGYICKILKAPLPTTKPQKMPEEKPSHGMTIGVVVLVIIVVAGIATAVFFVYRRRKGNKAKPGNHFSNRIHFDSSSAAATNDGNVLVENIEQNEKEHSSLI</sequence>
<dbReference type="PROSITE" id="PS00615">
    <property type="entry name" value="C_TYPE_LECTIN_1"/>
    <property type="match status" value="3"/>
</dbReference>
<accession>A0A8J6EBA8</accession>
<dbReference type="Pfam" id="PF00059">
    <property type="entry name" value="Lectin_C"/>
    <property type="match status" value="7"/>
</dbReference>
<dbReference type="InterPro" id="IPR016186">
    <property type="entry name" value="C-type_lectin-like/link_sf"/>
</dbReference>
<evidence type="ECO:0000313" key="5">
    <source>
        <dbReference type="Proteomes" id="UP000770717"/>
    </source>
</evidence>
<feature type="domain" description="C-type lectin" evidence="3">
    <location>
        <begin position="821"/>
        <end position="938"/>
    </location>
</feature>
<dbReference type="PROSITE" id="PS50041">
    <property type="entry name" value="C_TYPE_LECTIN_2"/>
    <property type="match status" value="7"/>
</dbReference>
<dbReference type="CDD" id="cd00037">
    <property type="entry name" value="CLECT"/>
    <property type="match status" value="6"/>
</dbReference>
<evidence type="ECO:0000256" key="2">
    <source>
        <dbReference type="SAM" id="Phobius"/>
    </source>
</evidence>
<dbReference type="InterPro" id="IPR016187">
    <property type="entry name" value="CTDL_fold"/>
</dbReference>
<dbReference type="InterPro" id="IPR018378">
    <property type="entry name" value="C-type_lectin_CS"/>
</dbReference>